<evidence type="ECO:0000256" key="1">
    <source>
        <dbReference type="SAM" id="MobiDB-lite"/>
    </source>
</evidence>
<reference evidence="2" key="1">
    <citation type="submission" date="2020-03" db="EMBL/GenBank/DDBJ databases">
        <title>A mixture of massive structural variations and highly conserved coding sequences in Ustilaginoidea virens genome.</title>
        <authorList>
            <person name="Zhang K."/>
            <person name="Zhao Z."/>
            <person name="Zhang Z."/>
            <person name="Li Y."/>
            <person name="Hsiang T."/>
            <person name="Sun W."/>
        </authorList>
    </citation>
    <scope>NUCLEOTIDE SEQUENCE</scope>
    <source>
        <strain evidence="2">UV-8b</strain>
    </source>
</reference>
<dbReference type="KEGG" id="uvi:66064042"/>
<evidence type="ECO:0000313" key="3">
    <source>
        <dbReference type="Proteomes" id="UP000027002"/>
    </source>
</evidence>
<accession>A0A8E5MG08</accession>
<name>A0A8E5MG08_USTVR</name>
<dbReference type="AlphaFoldDB" id="A0A8E5MG08"/>
<feature type="compositionally biased region" description="Polar residues" evidence="1">
    <location>
        <begin position="42"/>
        <end position="53"/>
    </location>
</feature>
<feature type="region of interest" description="Disordered" evidence="1">
    <location>
        <begin position="1"/>
        <end position="53"/>
    </location>
</feature>
<proteinExistence type="predicted"/>
<protein>
    <submittedName>
        <fullName evidence="2">Uncharacterized protein</fullName>
    </submittedName>
</protein>
<evidence type="ECO:0000313" key="2">
    <source>
        <dbReference type="EMBL" id="QUC19023.1"/>
    </source>
</evidence>
<keyword evidence="3" id="KW-1185">Reference proteome</keyword>
<organism evidence="2 3">
    <name type="scientific">Ustilaginoidea virens</name>
    <name type="common">Rice false smut fungus</name>
    <name type="synonym">Villosiclava virens</name>
    <dbReference type="NCBI Taxonomy" id="1159556"/>
    <lineage>
        <taxon>Eukaryota</taxon>
        <taxon>Fungi</taxon>
        <taxon>Dikarya</taxon>
        <taxon>Ascomycota</taxon>
        <taxon>Pezizomycotina</taxon>
        <taxon>Sordariomycetes</taxon>
        <taxon>Hypocreomycetidae</taxon>
        <taxon>Hypocreales</taxon>
        <taxon>Clavicipitaceae</taxon>
        <taxon>Ustilaginoidea</taxon>
    </lineage>
</organism>
<dbReference type="GeneID" id="66064042"/>
<dbReference type="Proteomes" id="UP000027002">
    <property type="component" value="Chromosome 2"/>
</dbReference>
<feature type="compositionally biased region" description="Pro residues" evidence="1">
    <location>
        <begin position="157"/>
        <end position="168"/>
    </location>
</feature>
<feature type="compositionally biased region" description="Pro residues" evidence="1">
    <location>
        <begin position="95"/>
        <end position="105"/>
    </location>
</feature>
<dbReference type="EMBL" id="CP072754">
    <property type="protein sequence ID" value="QUC19023.1"/>
    <property type="molecule type" value="Genomic_DNA"/>
</dbReference>
<feature type="compositionally biased region" description="Pro residues" evidence="1">
    <location>
        <begin position="20"/>
        <end position="36"/>
    </location>
</feature>
<sequence length="185" mass="20191">MLDLDQDQQDQQPICQSKPQSPPPPGVAGPRPPPVAFPSGVLSSPVNLGQNHPHQASRTLLSYRQLRDALIEPLSDSNLLFPWYRSRSRARPKDPSYPSPLPPRPAWGIPGKKEIVMTACGKIRRLSGRMLELRGLFDSVPSPPGKHAIRKLDDAPDPPLPPPLPSSPLPSKSALPHPIARGIRP</sequence>
<gene>
    <name evidence="2" type="ORF">UV8b_03264</name>
</gene>
<feature type="region of interest" description="Disordered" evidence="1">
    <location>
        <begin position="88"/>
        <end position="107"/>
    </location>
</feature>
<dbReference type="RefSeq" id="XP_042996696.1">
    <property type="nucleotide sequence ID" value="XM_043140762.1"/>
</dbReference>
<feature type="region of interest" description="Disordered" evidence="1">
    <location>
        <begin position="137"/>
        <end position="185"/>
    </location>
</feature>
<feature type="compositionally biased region" description="Low complexity" evidence="1">
    <location>
        <begin position="9"/>
        <end position="19"/>
    </location>
</feature>